<dbReference type="Proteomes" id="UP000317933">
    <property type="component" value="Unassembled WGS sequence"/>
</dbReference>
<feature type="transmembrane region" description="Helical" evidence="2">
    <location>
        <begin position="55"/>
        <end position="73"/>
    </location>
</feature>
<evidence type="ECO:0000256" key="2">
    <source>
        <dbReference type="SAM" id="Phobius"/>
    </source>
</evidence>
<protein>
    <submittedName>
        <fullName evidence="3">Uncharacterized protein</fullName>
    </submittedName>
</protein>
<sequence>MTQVNPSGPTPPPPAPESSQLSAHFGGPTLLFAAYLFFYSWLHLFYYFKTFGIPLVSLDISLYFYLAFAWTAVKQFGGWIPLILGGGAILYVALNGGWSSDHKLFPLFLHKVLFAIFLVLGLWGTSVLAEYLGTLQAQQVRDGGVLHPIRLHFEDKQAKNFPSELTMATASKDGGIKEAVLLIETDETYFVLVQKVLMKTDKQPQRYDSFGTVYQVPKKQVIYVEMDVPNMPRVTRTLFLNEFL</sequence>
<name>A0A502HKI3_9PSED</name>
<organism evidence="3 4">
    <name type="scientific">Pseudomonas arsenicoxydans</name>
    <dbReference type="NCBI Taxonomy" id="702115"/>
    <lineage>
        <taxon>Bacteria</taxon>
        <taxon>Pseudomonadati</taxon>
        <taxon>Pseudomonadota</taxon>
        <taxon>Gammaproteobacteria</taxon>
        <taxon>Pseudomonadales</taxon>
        <taxon>Pseudomonadaceae</taxon>
        <taxon>Pseudomonas</taxon>
    </lineage>
</organism>
<feature type="transmembrane region" description="Helical" evidence="2">
    <location>
        <begin position="112"/>
        <end position="132"/>
    </location>
</feature>
<proteinExistence type="predicted"/>
<evidence type="ECO:0000313" key="3">
    <source>
        <dbReference type="EMBL" id="TPG74164.1"/>
    </source>
</evidence>
<accession>A0A502HKI3</accession>
<reference evidence="3 4" key="1">
    <citation type="journal article" date="2019" name="Environ. Microbiol.">
        <title>Species interactions and distinct microbial communities in high Arctic permafrost affected cryosols are associated with the CH4 and CO2 gas fluxes.</title>
        <authorList>
            <person name="Altshuler I."/>
            <person name="Hamel J."/>
            <person name="Turney S."/>
            <person name="Magnuson E."/>
            <person name="Levesque R."/>
            <person name="Greer C."/>
            <person name="Whyte L.G."/>
        </authorList>
    </citation>
    <scope>NUCLEOTIDE SEQUENCE [LARGE SCALE GENOMIC DNA]</scope>
    <source>
        <strain evidence="3 4">E3</strain>
    </source>
</reference>
<keyword evidence="2" id="KW-0472">Membrane</keyword>
<dbReference type="EMBL" id="RCZE01000013">
    <property type="protein sequence ID" value="TPG74164.1"/>
    <property type="molecule type" value="Genomic_DNA"/>
</dbReference>
<dbReference type="RefSeq" id="WP_140669895.1">
    <property type="nucleotide sequence ID" value="NZ_RCZE01000013.1"/>
</dbReference>
<comment type="caution">
    <text evidence="3">The sequence shown here is derived from an EMBL/GenBank/DDBJ whole genome shotgun (WGS) entry which is preliminary data.</text>
</comment>
<feature type="region of interest" description="Disordered" evidence="1">
    <location>
        <begin position="1"/>
        <end position="21"/>
    </location>
</feature>
<feature type="transmembrane region" description="Helical" evidence="2">
    <location>
        <begin position="79"/>
        <end position="100"/>
    </location>
</feature>
<keyword evidence="2" id="KW-0812">Transmembrane</keyword>
<feature type="transmembrane region" description="Helical" evidence="2">
    <location>
        <begin position="29"/>
        <end position="48"/>
    </location>
</feature>
<keyword evidence="2" id="KW-1133">Transmembrane helix</keyword>
<gene>
    <name evidence="3" type="ORF">EAH78_24840</name>
</gene>
<evidence type="ECO:0000256" key="1">
    <source>
        <dbReference type="SAM" id="MobiDB-lite"/>
    </source>
</evidence>
<dbReference type="AlphaFoldDB" id="A0A502HKI3"/>
<evidence type="ECO:0000313" key="4">
    <source>
        <dbReference type="Proteomes" id="UP000317933"/>
    </source>
</evidence>